<dbReference type="PANTHER" id="PTHR43066">
    <property type="entry name" value="RHOMBOID-RELATED PROTEIN"/>
    <property type="match status" value="1"/>
</dbReference>
<evidence type="ECO:0008006" key="8">
    <source>
        <dbReference type="Google" id="ProtNLM"/>
    </source>
</evidence>
<name>A0A3N4HRI2_ASCIM</name>
<evidence type="ECO:0000313" key="6">
    <source>
        <dbReference type="EMBL" id="RPA74390.1"/>
    </source>
</evidence>
<evidence type="ECO:0000256" key="3">
    <source>
        <dbReference type="ARBA" id="ARBA00022989"/>
    </source>
</evidence>
<comment type="subcellular location">
    <subcellularLocation>
        <location evidence="1">Membrane</location>
        <topology evidence="1">Multi-pass membrane protein</topology>
    </subcellularLocation>
</comment>
<dbReference type="EMBL" id="ML119791">
    <property type="protein sequence ID" value="RPA74390.1"/>
    <property type="molecule type" value="Genomic_DNA"/>
</dbReference>
<protein>
    <recommendedName>
        <fullName evidence="8">Peptidase S54 rhomboid domain-containing protein</fullName>
    </recommendedName>
</protein>
<keyword evidence="4 5" id="KW-0472">Membrane</keyword>
<dbReference type="InterPro" id="IPR035952">
    <property type="entry name" value="Rhomboid-like_sf"/>
</dbReference>
<accession>A0A3N4HRI2</accession>
<reference evidence="6 7" key="1">
    <citation type="journal article" date="2018" name="Nat. Ecol. Evol.">
        <title>Pezizomycetes genomes reveal the molecular basis of ectomycorrhizal truffle lifestyle.</title>
        <authorList>
            <person name="Murat C."/>
            <person name="Payen T."/>
            <person name="Noel B."/>
            <person name="Kuo A."/>
            <person name="Morin E."/>
            <person name="Chen J."/>
            <person name="Kohler A."/>
            <person name="Krizsan K."/>
            <person name="Balestrini R."/>
            <person name="Da Silva C."/>
            <person name="Montanini B."/>
            <person name="Hainaut M."/>
            <person name="Levati E."/>
            <person name="Barry K.W."/>
            <person name="Belfiori B."/>
            <person name="Cichocki N."/>
            <person name="Clum A."/>
            <person name="Dockter R.B."/>
            <person name="Fauchery L."/>
            <person name="Guy J."/>
            <person name="Iotti M."/>
            <person name="Le Tacon F."/>
            <person name="Lindquist E.A."/>
            <person name="Lipzen A."/>
            <person name="Malagnac F."/>
            <person name="Mello A."/>
            <person name="Molinier V."/>
            <person name="Miyauchi S."/>
            <person name="Poulain J."/>
            <person name="Riccioni C."/>
            <person name="Rubini A."/>
            <person name="Sitrit Y."/>
            <person name="Splivallo R."/>
            <person name="Traeger S."/>
            <person name="Wang M."/>
            <person name="Zifcakova L."/>
            <person name="Wipf D."/>
            <person name="Zambonelli A."/>
            <person name="Paolocci F."/>
            <person name="Nowrousian M."/>
            <person name="Ottonello S."/>
            <person name="Baldrian P."/>
            <person name="Spatafora J.W."/>
            <person name="Henrissat B."/>
            <person name="Nagy L.G."/>
            <person name="Aury J.M."/>
            <person name="Wincker P."/>
            <person name="Grigoriev I.V."/>
            <person name="Bonfante P."/>
            <person name="Martin F.M."/>
        </authorList>
    </citation>
    <scope>NUCLEOTIDE SEQUENCE [LARGE SCALE GENOMIC DNA]</scope>
    <source>
        <strain evidence="6 7">RN42</strain>
    </source>
</reference>
<keyword evidence="7" id="KW-1185">Reference proteome</keyword>
<sequence>MLQPGFRSAPITKTLFITLGLTSLLVSLADLKPLFHIQAHPHILTHGQWWRCLVWQLGGYMNAGELLFGAMLVYCLRVQERVWGSGKYLSFILYNLLLTTVVPPLIMFLLRPLTGQNYIPPGPTPLLFALLSQYHHSIPQVYKYRLGSDSTASPTGSASWEETFSLVLSDKLYIYILATQLALSQPWGSVFAAGVGWVCGRVWREEWVPGCGWRVPRGFVGGGEVEGLRRRLDAGRR</sequence>
<evidence type="ECO:0000256" key="4">
    <source>
        <dbReference type="ARBA" id="ARBA00023136"/>
    </source>
</evidence>
<evidence type="ECO:0000313" key="7">
    <source>
        <dbReference type="Proteomes" id="UP000275078"/>
    </source>
</evidence>
<organism evidence="6 7">
    <name type="scientific">Ascobolus immersus RN42</name>
    <dbReference type="NCBI Taxonomy" id="1160509"/>
    <lineage>
        <taxon>Eukaryota</taxon>
        <taxon>Fungi</taxon>
        <taxon>Dikarya</taxon>
        <taxon>Ascomycota</taxon>
        <taxon>Pezizomycotina</taxon>
        <taxon>Pezizomycetes</taxon>
        <taxon>Pezizales</taxon>
        <taxon>Ascobolaceae</taxon>
        <taxon>Ascobolus</taxon>
    </lineage>
</organism>
<dbReference type="SUPFAM" id="SSF144091">
    <property type="entry name" value="Rhomboid-like"/>
    <property type="match status" value="1"/>
</dbReference>
<proteinExistence type="predicted"/>
<evidence type="ECO:0000256" key="2">
    <source>
        <dbReference type="ARBA" id="ARBA00022692"/>
    </source>
</evidence>
<dbReference type="PANTHER" id="PTHR43066:SF21">
    <property type="entry name" value="UBIQUITIN-ASSOCIATED DOMAIN-CONTAINING PROTEIN 2"/>
    <property type="match status" value="1"/>
</dbReference>
<evidence type="ECO:0000256" key="1">
    <source>
        <dbReference type="ARBA" id="ARBA00004141"/>
    </source>
</evidence>
<gene>
    <name evidence="6" type="ORF">BJ508DRAFT_243891</name>
</gene>
<evidence type="ECO:0000256" key="5">
    <source>
        <dbReference type="SAM" id="Phobius"/>
    </source>
</evidence>
<dbReference type="Proteomes" id="UP000275078">
    <property type="component" value="Unassembled WGS sequence"/>
</dbReference>
<dbReference type="AlphaFoldDB" id="A0A3N4HRI2"/>
<dbReference type="STRING" id="1160509.A0A3N4HRI2"/>
<keyword evidence="3 5" id="KW-1133">Transmembrane helix</keyword>
<dbReference type="GO" id="GO:0016020">
    <property type="term" value="C:membrane"/>
    <property type="evidence" value="ECO:0007669"/>
    <property type="project" value="UniProtKB-SubCell"/>
</dbReference>
<feature type="transmembrane region" description="Helical" evidence="5">
    <location>
        <begin position="53"/>
        <end position="76"/>
    </location>
</feature>
<dbReference type="GO" id="GO:0004252">
    <property type="term" value="F:serine-type endopeptidase activity"/>
    <property type="evidence" value="ECO:0007669"/>
    <property type="project" value="TreeGrafter"/>
</dbReference>
<dbReference type="OrthoDB" id="272778at2759"/>
<feature type="transmembrane region" description="Helical" evidence="5">
    <location>
        <begin position="88"/>
        <end position="110"/>
    </location>
</feature>
<keyword evidence="2 5" id="KW-0812">Transmembrane</keyword>